<dbReference type="STRING" id="764103.G7DYE5"/>
<feature type="domain" description="Zn(2)-C6 fungal-type" evidence="7">
    <location>
        <begin position="94"/>
        <end position="125"/>
    </location>
</feature>
<dbReference type="HOGENOM" id="CLU_009990_0_0_1"/>
<dbReference type="GO" id="GO:0000981">
    <property type="term" value="F:DNA-binding transcription factor activity, RNA polymerase II-specific"/>
    <property type="evidence" value="ECO:0007669"/>
    <property type="project" value="InterPro"/>
</dbReference>
<evidence type="ECO:0000256" key="1">
    <source>
        <dbReference type="ARBA" id="ARBA00004123"/>
    </source>
</evidence>
<dbReference type="SMART" id="SM00066">
    <property type="entry name" value="GAL4"/>
    <property type="match status" value="1"/>
</dbReference>
<accession>G7DYE5</accession>
<dbReference type="AlphaFoldDB" id="G7DYE5"/>
<dbReference type="eggNOG" id="ENOG502S7XW">
    <property type="taxonomic scope" value="Eukaryota"/>
</dbReference>
<feature type="region of interest" description="Disordered" evidence="6">
    <location>
        <begin position="1"/>
        <end position="90"/>
    </location>
</feature>
<evidence type="ECO:0000256" key="4">
    <source>
        <dbReference type="ARBA" id="ARBA00023163"/>
    </source>
</evidence>
<dbReference type="Pfam" id="PF00172">
    <property type="entry name" value="Zn_clus"/>
    <property type="match status" value="1"/>
</dbReference>
<name>G7DYE5_MIXOS</name>
<dbReference type="GO" id="GO:0000976">
    <property type="term" value="F:transcription cis-regulatory region binding"/>
    <property type="evidence" value="ECO:0007669"/>
    <property type="project" value="TreeGrafter"/>
</dbReference>
<feature type="region of interest" description="Disordered" evidence="6">
    <location>
        <begin position="194"/>
        <end position="224"/>
    </location>
</feature>
<dbReference type="GO" id="GO:0005634">
    <property type="term" value="C:nucleus"/>
    <property type="evidence" value="ECO:0007669"/>
    <property type="project" value="UniProtKB-SubCell"/>
</dbReference>
<dbReference type="OMA" id="LWIRISN"/>
<protein>
    <recommendedName>
        <fullName evidence="7">Zn(2)-C6 fungal-type domain-containing protein</fullName>
    </recommendedName>
</protein>
<feature type="region of interest" description="Disordered" evidence="6">
    <location>
        <begin position="140"/>
        <end position="168"/>
    </location>
</feature>
<organism evidence="8 9">
    <name type="scientific">Mixia osmundae (strain CBS 9802 / IAM 14324 / JCM 22182 / KY 12970)</name>
    <dbReference type="NCBI Taxonomy" id="764103"/>
    <lineage>
        <taxon>Eukaryota</taxon>
        <taxon>Fungi</taxon>
        <taxon>Dikarya</taxon>
        <taxon>Basidiomycota</taxon>
        <taxon>Pucciniomycotina</taxon>
        <taxon>Mixiomycetes</taxon>
        <taxon>Mixiales</taxon>
        <taxon>Mixiaceae</taxon>
        <taxon>Mixia</taxon>
    </lineage>
</organism>
<dbReference type="EMBL" id="BABT02000062">
    <property type="protein sequence ID" value="GAA95605.1"/>
    <property type="molecule type" value="Genomic_DNA"/>
</dbReference>
<dbReference type="Gene3D" id="4.10.240.10">
    <property type="entry name" value="Zn(2)-C6 fungal-type DNA-binding domain"/>
    <property type="match status" value="1"/>
</dbReference>
<dbReference type="RefSeq" id="XP_014569707.1">
    <property type="nucleotide sequence ID" value="XM_014714221.1"/>
</dbReference>
<keyword evidence="9" id="KW-1185">Reference proteome</keyword>
<dbReference type="OrthoDB" id="4454541at2759"/>
<dbReference type="InterPro" id="IPR051089">
    <property type="entry name" value="prtT"/>
</dbReference>
<proteinExistence type="predicted"/>
<reference evidence="8 9" key="2">
    <citation type="journal article" date="2012" name="Open Biol.">
        <title>Characteristics of nucleosomes and linker DNA regions on the genome of the basidiomycete Mixia osmundae revealed by mono- and dinucleosome mapping.</title>
        <authorList>
            <person name="Nishida H."/>
            <person name="Kondo S."/>
            <person name="Matsumoto T."/>
            <person name="Suzuki Y."/>
            <person name="Yoshikawa H."/>
            <person name="Taylor T.D."/>
            <person name="Sugiyama J."/>
        </authorList>
    </citation>
    <scope>NUCLEOTIDE SEQUENCE [LARGE SCALE GENOMIC DNA]</scope>
    <source>
        <strain evidence="9">CBS 9802 / IAM 14324 / JCM 22182 / KY 12970</strain>
    </source>
</reference>
<feature type="compositionally biased region" description="Polar residues" evidence="6">
    <location>
        <begin position="786"/>
        <end position="805"/>
    </location>
</feature>
<dbReference type="CDD" id="cd12148">
    <property type="entry name" value="fungal_TF_MHR"/>
    <property type="match status" value="1"/>
</dbReference>
<evidence type="ECO:0000259" key="7">
    <source>
        <dbReference type="PROSITE" id="PS50048"/>
    </source>
</evidence>
<evidence type="ECO:0000256" key="6">
    <source>
        <dbReference type="SAM" id="MobiDB-lite"/>
    </source>
</evidence>
<keyword evidence="5" id="KW-0539">Nucleus</keyword>
<keyword evidence="2" id="KW-0805">Transcription regulation</keyword>
<dbReference type="SUPFAM" id="SSF57701">
    <property type="entry name" value="Zn2/Cys6 DNA-binding domain"/>
    <property type="match status" value="1"/>
</dbReference>
<comment type="caution">
    <text evidence="8">The sequence shown here is derived from an EMBL/GenBank/DDBJ whole genome shotgun (WGS) entry which is preliminary data.</text>
</comment>
<dbReference type="Proteomes" id="UP000009131">
    <property type="component" value="Unassembled WGS sequence"/>
</dbReference>
<feature type="compositionally biased region" description="Polar residues" evidence="6">
    <location>
        <begin position="153"/>
        <end position="168"/>
    </location>
</feature>
<dbReference type="GO" id="GO:0008270">
    <property type="term" value="F:zinc ion binding"/>
    <property type="evidence" value="ECO:0007669"/>
    <property type="project" value="InterPro"/>
</dbReference>
<dbReference type="PROSITE" id="PS50048">
    <property type="entry name" value="ZN2_CY6_FUNGAL_2"/>
    <property type="match status" value="1"/>
</dbReference>
<dbReference type="PANTHER" id="PTHR31845:SF17">
    <property type="entry name" value="ZN(II)2CYS6 TRANSCRIPTION FACTOR (EUROFUNG)"/>
    <property type="match status" value="1"/>
</dbReference>
<keyword evidence="4" id="KW-0804">Transcription</keyword>
<dbReference type="CDD" id="cd00067">
    <property type="entry name" value="GAL4"/>
    <property type="match status" value="1"/>
</dbReference>
<feature type="compositionally biased region" description="Polar residues" evidence="6">
    <location>
        <begin position="1"/>
        <end position="25"/>
    </location>
</feature>
<keyword evidence="3" id="KW-0238">DNA-binding</keyword>
<evidence type="ECO:0000256" key="3">
    <source>
        <dbReference type="ARBA" id="ARBA00023125"/>
    </source>
</evidence>
<evidence type="ECO:0000256" key="5">
    <source>
        <dbReference type="ARBA" id="ARBA00023242"/>
    </source>
</evidence>
<feature type="region of interest" description="Disordered" evidence="6">
    <location>
        <begin position="775"/>
        <end position="811"/>
    </location>
</feature>
<sequence length="855" mass="93774">MQSYANGDGSQQRDYGSYAPSQQHLQAGPAPRTNGMQSSGGIPVPATSSSDSAYMQQGTSSQTNGNGNSKAQQNAMKRKGKDPDKPAAKRSRIACVECRKNKQRCDGLDRIPCRRCESYNLVCTFDEAAIDKVKGSMRASGEQLSPELPPLVTTASQAPSGNCSNPTELSSRLSRIEGILANLSDRLISHHEHSYEHAVPKGADYSEEESESRSPLTRASSATHDAARSRLKRYYPLLSETQEDYRATILGASPIETFRNALDKSNQAAGLVTPSNAAMRARSSSISYSYGMPSDVILRKIVSPAEAQSLFDFFFAQCHPWAPFLDPVSDRTYTDVRDRNSLLFHAILATSAFYSLSVNDPAQTAKYVGIVAMLNENLGPIVITPRPQDLNVDFISALLVIILWKPIRLDGLSEAELSIAQSRGKIEVSSQSMIMSLCIRTAKLIKLDTVLALLPSVGHENKASPSSSSSEQWSTTPQIIAACRAYFMLLIIDHHRASMTDRTPSFDVSEALRHTRLFAAGTRNSSDVRLAAFVELYAHSRTPPSNARGNFDALSYHARETEVAKWSQFWMPLHRRTFERPEEEERGLASLNAHRLWIRISNFVYYSIINLSSIMEQSETTMTHTCALLHADDKSALAAAVGAAEELIFMLSVEGRACRLEGASVDWTRVYPRADLVADPQAADLFKTSIDTLICLVISYPAIFLTKLRVKGLINCNLDTDPEYNTPSVVTRSKLHRLLLLTVDFLELASPNAQHIAKQSANALRNVAETALKLPGVTLPPGDSSKYPTENGRSSTTEQQATPQYTPAPLSSVLDESMVPPNELELEALLSTASASLGLYGTDFMWATEGSDLQY</sequence>
<dbReference type="PANTHER" id="PTHR31845">
    <property type="entry name" value="FINGER DOMAIN PROTEIN, PUTATIVE-RELATED"/>
    <property type="match status" value="1"/>
</dbReference>
<dbReference type="PROSITE" id="PS00463">
    <property type="entry name" value="ZN2_CY6_FUNGAL_1"/>
    <property type="match status" value="1"/>
</dbReference>
<dbReference type="InterPro" id="IPR036864">
    <property type="entry name" value="Zn2-C6_fun-type_DNA-bd_sf"/>
</dbReference>
<evidence type="ECO:0000313" key="8">
    <source>
        <dbReference type="EMBL" id="GAA95605.1"/>
    </source>
</evidence>
<evidence type="ECO:0000313" key="9">
    <source>
        <dbReference type="Proteomes" id="UP000009131"/>
    </source>
</evidence>
<dbReference type="InParanoid" id="G7DYE5"/>
<reference evidence="8 9" key="1">
    <citation type="journal article" date="2011" name="J. Gen. Appl. Microbiol.">
        <title>Draft genome sequencing of the enigmatic basidiomycete Mixia osmundae.</title>
        <authorList>
            <person name="Nishida H."/>
            <person name="Nagatsuka Y."/>
            <person name="Sugiyama J."/>
        </authorList>
    </citation>
    <scope>NUCLEOTIDE SEQUENCE [LARGE SCALE GENOMIC DNA]</scope>
    <source>
        <strain evidence="9">CBS 9802 / IAM 14324 / JCM 22182 / KY 12970</strain>
    </source>
</reference>
<feature type="compositionally biased region" description="Polar residues" evidence="6">
    <location>
        <begin position="34"/>
        <end position="75"/>
    </location>
</feature>
<dbReference type="InterPro" id="IPR001138">
    <property type="entry name" value="Zn2Cys6_DnaBD"/>
</dbReference>
<comment type="subcellular location">
    <subcellularLocation>
        <location evidence="1">Nucleus</location>
    </subcellularLocation>
</comment>
<feature type="compositionally biased region" description="Polar residues" evidence="6">
    <location>
        <begin position="213"/>
        <end position="223"/>
    </location>
</feature>
<gene>
    <name evidence="8" type="primary">Mo02261</name>
    <name evidence="8" type="ORF">E5Q_02261</name>
</gene>
<evidence type="ECO:0000256" key="2">
    <source>
        <dbReference type="ARBA" id="ARBA00023015"/>
    </source>
</evidence>